<accession>A0A7K1UJ26</accession>
<dbReference type="Gene3D" id="3.40.50.300">
    <property type="entry name" value="P-loop containing nucleotide triphosphate hydrolases"/>
    <property type="match status" value="2"/>
</dbReference>
<dbReference type="EMBL" id="WRPM01000067">
    <property type="protein sequence ID" value="MVT26488.1"/>
    <property type="molecule type" value="Genomic_DNA"/>
</dbReference>
<dbReference type="InterPro" id="IPR003959">
    <property type="entry name" value="ATPase_AAA_core"/>
</dbReference>
<dbReference type="Pfam" id="PF13304">
    <property type="entry name" value="AAA_21"/>
    <property type="match status" value="1"/>
</dbReference>
<sequence length="667" mass="73818">MPCASVVHGIIEASNDGRTEALSVREEPMHSLKIRFEGYKRLAKTSCNTDGRILAFVGSNESGKSSMLEGLVWLTNRQDDELPVVYQNRSLSMADDDVVVEAIYELDGEDVESIQDLDLLEQPTKFIVQKCKDGSVGSDAKPYPRRNPKPFQDASAKLEATRRRLQKQFAAHVDEDDDESESPDNWAEDVLAALGDPEADWAEETANAAERLADWLDEVSPSSRSGKPRDSRTAELIRIALGKSRSKHPRGIARERLNSRVPAFVLFKGEDRELSTVHQLNDDEYRAQPQPALANLLRIAELDLQRLWGFVESGDESSRETLIEEANENLQDFFTQAWNQSNVSVRFKISGKRLEVYLKELGRGGPVTNIEERSDGLRTFVALAAFLASQELTVPPILLIDEAETHLHYDAQADLVGVLLKQVNATQVFYTTHSPGSLPGDLGTGIRLLRKDSSRPNASLIRHDFWTNEEPGFAPLLYAMGASAAAFSVCRLAVLAEGAADMILLPTLIRMATKKDDLDYQVAPGLANAHAFGMKVEEVAARVVYLTDGDGEGKKYRDQLLEADVDADRIFSLPDGWASEDLVDRDVFVEIVNTLLPEGATVTESDLHDGQPIVKSLEDWGKRAKVRVPGHVAIAYGLVNQRQRLKFASGAKRALTQLHAAFSRAFT</sequence>
<dbReference type="InterPro" id="IPR003593">
    <property type="entry name" value="AAA+_ATPase"/>
</dbReference>
<dbReference type="GO" id="GO:0005524">
    <property type="term" value="F:ATP binding"/>
    <property type="evidence" value="ECO:0007669"/>
    <property type="project" value="InterPro"/>
</dbReference>
<comment type="caution">
    <text evidence="2">The sequence shown here is derived from an EMBL/GenBank/DDBJ whole genome shotgun (WGS) entry which is preliminary data.</text>
</comment>
<feature type="domain" description="AAA+ ATPase" evidence="1">
    <location>
        <begin position="50"/>
        <end position="462"/>
    </location>
</feature>
<gene>
    <name evidence="2" type="ORF">GNZ21_08995</name>
</gene>
<dbReference type="Proteomes" id="UP000460157">
    <property type="component" value="Unassembled WGS sequence"/>
</dbReference>
<dbReference type="SUPFAM" id="SSF52540">
    <property type="entry name" value="P-loop containing nucleoside triphosphate hydrolases"/>
    <property type="match status" value="1"/>
</dbReference>
<reference evidence="2 3" key="1">
    <citation type="submission" date="2019-12" db="EMBL/GenBank/DDBJ databases">
        <title>Nesterenkonia muleiensis sp. nov., a novel actinobacterium isolated from sap of Populus euphratica.</title>
        <authorList>
            <person name="Wang R."/>
        </authorList>
    </citation>
    <scope>NUCLEOTIDE SEQUENCE [LARGE SCALE GENOMIC DNA]</scope>
    <source>
        <strain evidence="2 3">F10</strain>
    </source>
</reference>
<organism evidence="2 3">
    <name type="scientific">Nesterenkonia alkaliphila</name>
    <dbReference type="NCBI Taxonomy" id="1463631"/>
    <lineage>
        <taxon>Bacteria</taxon>
        <taxon>Bacillati</taxon>
        <taxon>Actinomycetota</taxon>
        <taxon>Actinomycetes</taxon>
        <taxon>Micrococcales</taxon>
        <taxon>Micrococcaceae</taxon>
        <taxon>Nesterenkonia</taxon>
    </lineage>
</organism>
<name>A0A7K1UJ26_9MICC</name>
<dbReference type="InterPro" id="IPR051396">
    <property type="entry name" value="Bact_Antivir_Def_Nuclease"/>
</dbReference>
<dbReference type="GO" id="GO:0016887">
    <property type="term" value="F:ATP hydrolysis activity"/>
    <property type="evidence" value="ECO:0007669"/>
    <property type="project" value="InterPro"/>
</dbReference>
<dbReference type="SMART" id="SM00382">
    <property type="entry name" value="AAA"/>
    <property type="match status" value="1"/>
</dbReference>
<evidence type="ECO:0000313" key="2">
    <source>
        <dbReference type="EMBL" id="MVT26488.1"/>
    </source>
</evidence>
<dbReference type="AlphaFoldDB" id="A0A7K1UJ26"/>
<dbReference type="PANTHER" id="PTHR43581:SF3">
    <property type="entry name" value="AAA+ ATPASE DOMAIN-CONTAINING PROTEIN"/>
    <property type="match status" value="1"/>
</dbReference>
<dbReference type="InterPro" id="IPR027417">
    <property type="entry name" value="P-loop_NTPase"/>
</dbReference>
<protein>
    <submittedName>
        <fullName evidence="2">AAA family ATPase</fullName>
    </submittedName>
</protein>
<evidence type="ECO:0000259" key="1">
    <source>
        <dbReference type="SMART" id="SM00382"/>
    </source>
</evidence>
<dbReference type="CDD" id="cd00267">
    <property type="entry name" value="ABC_ATPase"/>
    <property type="match status" value="1"/>
</dbReference>
<keyword evidence="3" id="KW-1185">Reference proteome</keyword>
<evidence type="ECO:0000313" key="3">
    <source>
        <dbReference type="Proteomes" id="UP000460157"/>
    </source>
</evidence>
<proteinExistence type="predicted"/>
<dbReference type="PANTHER" id="PTHR43581">
    <property type="entry name" value="ATP/GTP PHOSPHATASE"/>
    <property type="match status" value="1"/>
</dbReference>